<organism evidence="2 3">
    <name type="scientific">Kingdonia uniflora</name>
    <dbReference type="NCBI Taxonomy" id="39325"/>
    <lineage>
        <taxon>Eukaryota</taxon>
        <taxon>Viridiplantae</taxon>
        <taxon>Streptophyta</taxon>
        <taxon>Embryophyta</taxon>
        <taxon>Tracheophyta</taxon>
        <taxon>Spermatophyta</taxon>
        <taxon>Magnoliopsida</taxon>
        <taxon>Ranunculales</taxon>
        <taxon>Circaeasteraceae</taxon>
        <taxon>Kingdonia</taxon>
    </lineage>
</organism>
<proteinExistence type="predicted"/>
<sequence length="253" mass="28883">MGSRRSNNRSKKMIKRTRMMKRISSTPLMKAFPRDFILVELVAQVAKSSARDLMKLRLSCKDFNHEGNQSYTYKHVSLDNLPVFLWEPKSSPKFQSFESFVQNCANNSNSEALYRLGMVAFFGKSEADLGLSLLEQAANHGHKVASYVLGIILISSVDVDSRVKGVELLKKIQRDGGISRCRIESNKILGRMWLKNILSHQKPMCENQFCKKDGGRKGSKWASDDKEDDVIFDCEDCKWDYTIKLFNKMLSGH</sequence>
<keyword evidence="3" id="KW-1185">Reference proteome</keyword>
<dbReference type="InterPro" id="IPR011990">
    <property type="entry name" value="TPR-like_helical_dom_sf"/>
</dbReference>
<dbReference type="AlphaFoldDB" id="A0A7J7PAZ5"/>
<dbReference type="SUPFAM" id="SSF81901">
    <property type="entry name" value="HCP-like"/>
    <property type="match status" value="1"/>
</dbReference>
<evidence type="ECO:0000313" key="2">
    <source>
        <dbReference type="EMBL" id="KAF6176523.1"/>
    </source>
</evidence>
<dbReference type="Gene3D" id="1.25.40.10">
    <property type="entry name" value="Tetratricopeptide repeat domain"/>
    <property type="match status" value="1"/>
</dbReference>
<name>A0A7J7PAZ5_9MAGN</name>
<reference evidence="2 3" key="1">
    <citation type="journal article" date="2020" name="IScience">
        <title>Genome Sequencing of the Endangered Kingdonia uniflora (Circaeasteraceae, Ranunculales) Reveals Potential Mechanisms of Evolutionary Specialization.</title>
        <authorList>
            <person name="Sun Y."/>
            <person name="Deng T."/>
            <person name="Zhang A."/>
            <person name="Moore M.J."/>
            <person name="Landis J.B."/>
            <person name="Lin N."/>
            <person name="Zhang H."/>
            <person name="Zhang X."/>
            <person name="Huang J."/>
            <person name="Zhang X."/>
            <person name="Sun H."/>
            <person name="Wang H."/>
        </authorList>
    </citation>
    <scope>NUCLEOTIDE SEQUENCE [LARGE SCALE GENOMIC DNA]</scope>
    <source>
        <strain evidence="2">TB1705</strain>
        <tissue evidence="2">Leaf</tissue>
    </source>
</reference>
<dbReference type="InterPro" id="IPR057136">
    <property type="entry name" value="At2g35280_TPR_dom"/>
</dbReference>
<accession>A0A7J7PAZ5</accession>
<evidence type="ECO:0000259" key="1">
    <source>
        <dbReference type="Pfam" id="PF23310"/>
    </source>
</evidence>
<comment type="caution">
    <text evidence="2">The sequence shown here is derived from an EMBL/GenBank/DDBJ whole genome shotgun (WGS) entry which is preliminary data.</text>
</comment>
<dbReference type="InterPro" id="IPR040338">
    <property type="entry name" value="At1g67623-like"/>
</dbReference>
<dbReference type="Pfam" id="PF23310">
    <property type="entry name" value="TPR_27"/>
    <property type="match status" value="1"/>
</dbReference>
<dbReference type="EMBL" id="JACGCM010000076">
    <property type="protein sequence ID" value="KAF6176523.1"/>
    <property type="molecule type" value="Genomic_DNA"/>
</dbReference>
<evidence type="ECO:0000313" key="3">
    <source>
        <dbReference type="Proteomes" id="UP000541444"/>
    </source>
</evidence>
<dbReference type="OrthoDB" id="1926629at2759"/>
<feature type="domain" description="At2g35280-like TPR" evidence="1">
    <location>
        <begin position="95"/>
        <end position="189"/>
    </location>
</feature>
<dbReference type="PANTHER" id="PTHR33784">
    <property type="entry name" value="OS05G0482100 PROTEIN"/>
    <property type="match status" value="1"/>
</dbReference>
<protein>
    <recommendedName>
        <fullName evidence="1">At2g35280-like TPR domain-containing protein</fullName>
    </recommendedName>
</protein>
<gene>
    <name evidence="2" type="ORF">GIB67_007906</name>
</gene>
<dbReference type="PANTHER" id="PTHR33784:SF10">
    <property type="entry name" value="F-BOX PROTEIN"/>
    <property type="match status" value="1"/>
</dbReference>
<dbReference type="Proteomes" id="UP000541444">
    <property type="component" value="Unassembled WGS sequence"/>
</dbReference>